<proteinExistence type="predicted"/>
<accession>A0AB37GHE1</accession>
<reference evidence="1 2" key="1">
    <citation type="submission" date="2020-12" db="EMBL/GenBank/DDBJ databases">
        <title>FDA dAtabase for Regulatory Grade micrObial Sequences (FDA-ARGOS): Supporting development and validation of Infectious Disease Dx tests.</title>
        <authorList>
            <person name="Nelson B."/>
            <person name="Plummer A."/>
            <person name="Tallon L."/>
            <person name="Sadzewicz L."/>
            <person name="Zhao X."/>
            <person name="Boylan J."/>
            <person name="Ott S."/>
            <person name="Bowen H."/>
            <person name="Vavikolanu K."/>
            <person name="Mehta A."/>
            <person name="Aluvathingal J."/>
            <person name="Nadendla S."/>
            <person name="Myers T."/>
            <person name="Yan Y."/>
            <person name="Sichtig H."/>
        </authorList>
    </citation>
    <scope>NUCLEOTIDE SEQUENCE [LARGE SCALE GENOMIC DNA]</scope>
    <source>
        <strain evidence="1 2">FDAARGOS_923</strain>
        <plasmid evidence="1 2">unnamed2</plasmid>
    </source>
</reference>
<name>A0AB37GHE1_BACLI</name>
<dbReference type="AlphaFoldDB" id="A0AB37GHE1"/>
<dbReference type="InterPro" id="IPR006448">
    <property type="entry name" value="Phage_term_ssu_P27"/>
</dbReference>
<keyword evidence="1" id="KW-0614">Plasmid</keyword>
<dbReference type="EMBL" id="CP065645">
    <property type="protein sequence ID" value="QPR70543.1"/>
    <property type="molecule type" value="Genomic_DNA"/>
</dbReference>
<sequence length="187" mass="21451">MLISFDFKTFFTHKIDSLQQRQVIVMGRKPTLTDATKKHLTKEEIAERKDKEQVLYDMAQIDGENIPSFLDARGKREWQRITPLLEQLPVSELDRGLLSMYCNWYSIFIKASNEAKKNGLTVIEMNSQGNPVTKTSQYVTIMKTASNEIKSIAGQLGLSIDSRMRILTPDQKETTKDPFAEMLDDNE</sequence>
<organism evidence="1 2">
    <name type="scientific">Bacillus licheniformis</name>
    <dbReference type="NCBI Taxonomy" id="1402"/>
    <lineage>
        <taxon>Bacteria</taxon>
        <taxon>Bacillati</taxon>
        <taxon>Bacillota</taxon>
        <taxon>Bacilli</taxon>
        <taxon>Bacillales</taxon>
        <taxon>Bacillaceae</taxon>
        <taxon>Bacillus</taxon>
    </lineage>
</organism>
<gene>
    <name evidence="1" type="ORF">I6G80_00275</name>
</gene>
<dbReference type="Pfam" id="PF05119">
    <property type="entry name" value="Terminase_4"/>
    <property type="match status" value="1"/>
</dbReference>
<protein>
    <submittedName>
        <fullName evidence="1">Phage terminase small subunit P27 family</fullName>
    </submittedName>
</protein>
<evidence type="ECO:0000313" key="1">
    <source>
        <dbReference type="EMBL" id="QPR70543.1"/>
    </source>
</evidence>
<dbReference type="RefSeq" id="WP_125150316.1">
    <property type="nucleotide sequence ID" value="NZ_CP027791.1"/>
</dbReference>
<dbReference type="NCBIfam" id="TIGR01558">
    <property type="entry name" value="sm_term_P27"/>
    <property type="match status" value="1"/>
</dbReference>
<evidence type="ECO:0000313" key="2">
    <source>
        <dbReference type="Proteomes" id="UP000595038"/>
    </source>
</evidence>
<geneLocation type="plasmid" evidence="1 2">
    <name>unnamed2</name>
</geneLocation>
<dbReference type="Proteomes" id="UP000595038">
    <property type="component" value="Plasmid unnamed2"/>
</dbReference>